<dbReference type="PROSITE" id="PS50212">
    <property type="entry name" value="RASGEF_NTER"/>
    <property type="match status" value="1"/>
</dbReference>
<dbReference type="SUPFAM" id="SSF48366">
    <property type="entry name" value="Ras GEF"/>
    <property type="match status" value="1"/>
</dbReference>
<dbReference type="InterPro" id="IPR000651">
    <property type="entry name" value="Ras-like_Gua-exchang_fac_N"/>
</dbReference>
<reference evidence="3" key="1">
    <citation type="journal article" date="2023" name="Insect Mol. Biol.">
        <title>Genome sequencing provides insights into the evolution of gene families encoding plant cell wall-degrading enzymes in longhorned beetles.</title>
        <authorList>
            <person name="Shin N.R."/>
            <person name="Okamura Y."/>
            <person name="Kirsch R."/>
            <person name="Pauchet Y."/>
        </authorList>
    </citation>
    <scope>NUCLEOTIDE SEQUENCE</scope>
    <source>
        <strain evidence="3">AMC_N1</strain>
    </source>
</reference>
<dbReference type="Gene3D" id="2.60.120.10">
    <property type="entry name" value="Jelly Rolls"/>
    <property type="match status" value="1"/>
</dbReference>
<evidence type="ECO:0000259" key="2">
    <source>
        <dbReference type="PROSITE" id="PS50212"/>
    </source>
</evidence>
<accession>A0AAV8Y689</accession>
<dbReference type="GO" id="GO:0005085">
    <property type="term" value="F:guanyl-nucleotide exchange factor activity"/>
    <property type="evidence" value="ECO:0007669"/>
    <property type="project" value="UniProtKB-KW"/>
</dbReference>
<organism evidence="3 4">
    <name type="scientific">Aromia moschata</name>
    <dbReference type="NCBI Taxonomy" id="1265417"/>
    <lineage>
        <taxon>Eukaryota</taxon>
        <taxon>Metazoa</taxon>
        <taxon>Ecdysozoa</taxon>
        <taxon>Arthropoda</taxon>
        <taxon>Hexapoda</taxon>
        <taxon>Insecta</taxon>
        <taxon>Pterygota</taxon>
        <taxon>Neoptera</taxon>
        <taxon>Endopterygota</taxon>
        <taxon>Coleoptera</taxon>
        <taxon>Polyphaga</taxon>
        <taxon>Cucujiformia</taxon>
        <taxon>Chrysomeloidea</taxon>
        <taxon>Cerambycidae</taxon>
        <taxon>Cerambycinae</taxon>
        <taxon>Callichromatini</taxon>
        <taxon>Aromia</taxon>
    </lineage>
</organism>
<dbReference type="Gene3D" id="1.20.870.10">
    <property type="entry name" value="Son of sevenless (SoS) protein Chain: S domain 1"/>
    <property type="match status" value="1"/>
</dbReference>
<sequence length="154" mass="17584">MLCTKILIAFQGRYNSLTVDKDNFNRILRDVEANTVRLKEHGKDVLILEKINTNTKQVFSSHFNESMNRREFQIPPAATDDNNRNGGCFRYTVMAGTPQKMLEHLLETRLDGRGAMGGGDNFIVTTAQDPFLDDFLLTHIVFVPTHQLVEELDR</sequence>
<dbReference type="Proteomes" id="UP001162162">
    <property type="component" value="Unassembled WGS sequence"/>
</dbReference>
<dbReference type="EMBL" id="JAPWTK010000171">
    <property type="protein sequence ID" value="KAJ8946998.1"/>
    <property type="molecule type" value="Genomic_DNA"/>
</dbReference>
<keyword evidence="4" id="KW-1185">Reference proteome</keyword>
<comment type="caution">
    <text evidence="3">The sequence shown here is derived from an EMBL/GenBank/DDBJ whole genome shotgun (WGS) entry which is preliminary data.</text>
</comment>
<proteinExistence type="predicted"/>
<gene>
    <name evidence="3" type="ORF">NQ318_019079</name>
</gene>
<name>A0AAV8Y689_9CUCU</name>
<dbReference type="AlphaFoldDB" id="A0AAV8Y689"/>
<dbReference type="InterPro" id="IPR023578">
    <property type="entry name" value="Ras_GEF_dom_sf"/>
</dbReference>
<keyword evidence="1" id="KW-0344">Guanine-nucleotide releasing factor</keyword>
<evidence type="ECO:0000313" key="4">
    <source>
        <dbReference type="Proteomes" id="UP001162162"/>
    </source>
</evidence>
<dbReference type="InterPro" id="IPR014710">
    <property type="entry name" value="RmlC-like_jellyroll"/>
</dbReference>
<evidence type="ECO:0000256" key="1">
    <source>
        <dbReference type="PROSITE-ProRule" id="PRU00135"/>
    </source>
</evidence>
<feature type="domain" description="N-terminal Ras-GEF" evidence="2">
    <location>
        <begin position="89"/>
        <end position="154"/>
    </location>
</feature>
<evidence type="ECO:0000313" key="3">
    <source>
        <dbReference type="EMBL" id="KAJ8946998.1"/>
    </source>
</evidence>
<protein>
    <recommendedName>
        <fullName evidence="2">N-terminal Ras-GEF domain-containing protein</fullName>
    </recommendedName>
</protein>